<feature type="domain" description="Amine oxidase" evidence="2">
    <location>
        <begin position="165"/>
        <end position="491"/>
    </location>
</feature>
<gene>
    <name evidence="3" type="ORF">UFOPK3954_01348</name>
</gene>
<evidence type="ECO:0000259" key="2">
    <source>
        <dbReference type="Pfam" id="PF01593"/>
    </source>
</evidence>
<dbReference type="Gene3D" id="3.90.660.10">
    <property type="match status" value="1"/>
</dbReference>
<dbReference type="SUPFAM" id="SSF54373">
    <property type="entry name" value="FAD-linked reductases, C-terminal domain"/>
    <property type="match status" value="2"/>
</dbReference>
<dbReference type="InterPro" id="IPR002937">
    <property type="entry name" value="Amino_oxidase"/>
</dbReference>
<dbReference type="InterPro" id="IPR050281">
    <property type="entry name" value="Flavin_monoamine_oxidase"/>
</dbReference>
<dbReference type="PANTHER" id="PTHR10742">
    <property type="entry name" value="FLAVIN MONOAMINE OXIDASE"/>
    <property type="match status" value="1"/>
</dbReference>
<protein>
    <submittedName>
        <fullName evidence="3">Unannotated protein</fullName>
    </submittedName>
</protein>
<organism evidence="3">
    <name type="scientific">freshwater metagenome</name>
    <dbReference type="NCBI Taxonomy" id="449393"/>
    <lineage>
        <taxon>unclassified sequences</taxon>
        <taxon>metagenomes</taxon>
        <taxon>ecological metagenomes</taxon>
    </lineage>
</organism>
<dbReference type="EMBL" id="CAFBON010000135">
    <property type="protein sequence ID" value="CAB4994012.1"/>
    <property type="molecule type" value="Genomic_DNA"/>
</dbReference>
<dbReference type="Gene3D" id="3.50.50.60">
    <property type="entry name" value="FAD/NAD(P)-binding domain"/>
    <property type="match status" value="2"/>
</dbReference>
<dbReference type="SUPFAM" id="SSF51905">
    <property type="entry name" value="FAD/NAD(P)-binding domain"/>
    <property type="match status" value="2"/>
</dbReference>
<name>A0A6J7NTQ4_9ZZZZ</name>
<evidence type="ECO:0000313" key="3">
    <source>
        <dbReference type="EMBL" id="CAB4994012.1"/>
    </source>
</evidence>
<feature type="domain" description="Amine oxidase" evidence="2">
    <location>
        <begin position="74"/>
        <end position="145"/>
    </location>
</feature>
<evidence type="ECO:0000256" key="1">
    <source>
        <dbReference type="SAM" id="MobiDB-lite"/>
    </source>
</evidence>
<feature type="compositionally biased region" description="Polar residues" evidence="1">
    <location>
        <begin position="36"/>
        <end position="48"/>
    </location>
</feature>
<dbReference type="PROSITE" id="PS51257">
    <property type="entry name" value="PROKAR_LIPOPROTEIN"/>
    <property type="match status" value="1"/>
</dbReference>
<accession>A0A6J7NTQ4</accession>
<dbReference type="Pfam" id="PF01593">
    <property type="entry name" value="Amino_oxidase"/>
    <property type="match status" value="2"/>
</dbReference>
<feature type="region of interest" description="Disordered" evidence="1">
    <location>
        <begin position="36"/>
        <end position="76"/>
    </location>
</feature>
<reference evidence="3" key="1">
    <citation type="submission" date="2020-05" db="EMBL/GenBank/DDBJ databases">
        <authorList>
            <person name="Chiriac C."/>
            <person name="Salcher M."/>
            <person name="Ghai R."/>
            <person name="Kavagutti S V."/>
        </authorList>
    </citation>
    <scope>NUCLEOTIDE SEQUENCE</scope>
</reference>
<sequence length="495" mass="51487">MSRVSKELVSRRSLLRTGLGVGVYIGSTGCVSTVAGTTDSNPKTSPLRASTAATAATAPTAAPTASTVVRTSQGVPPPAGMIRSSWSTDPFTLGSYSYLPVGATPKLRTTLSTPVNGRLFFAGEALDPDNPATVHGAAASGRMAALLVRDVSDAVERIVVIGAGIAGVTAARALADEGHQVTVLEAQRRVGGRIHTTRPEGWPLPVELGANWVHDATGNDLFARLKSLGVATVISDHQGAVLGADGTMAVDGFMDSAADAVDTAIGWADTQDVDMSLAAAINRSGAGIDVDAAALAHYLRTEVTSEYGVDASGLSAWWGTDEGTNGQELLVLGGYGTLVDELAAGLDIRLGWSVATVSLLADGASVASSDGEVLQADRVVVTVPLGVLKARGIRFDPELPSEHLAAIDAMGMGVLDKVWLRWDKPWWRQTTEQWTRVASADDSFIEWYNLAELADAPVLLGLLAGPEALAWSSRSDGEVLSAALASLDRFYSAGW</sequence>
<dbReference type="PANTHER" id="PTHR10742:SF410">
    <property type="entry name" value="LYSINE-SPECIFIC HISTONE DEMETHYLASE 2"/>
    <property type="match status" value="1"/>
</dbReference>
<dbReference type="GO" id="GO:0016491">
    <property type="term" value="F:oxidoreductase activity"/>
    <property type="evidence" value="ECO:0007669"/>
    <property type="project" value="InterPro"/>
</dbReference>
<feature type="compositionally biased region" description="Low complexity" evidence="1">
    <location>
        <begin position="49"/>
        <end position="67"/>
    </location>
</feature>
<proteinExistence type="predicted"/>
<dbReference type="InterPro" id="IPR036188">
    <property type="entry name" value="FAD/NAD-bd_sf"/>
</dbReference>
<dbReference type="AlphaFoldDB" id="A0A6J7NTQ4"/>